<dbReference type="EMBL" id="CAJNOQ010006580">
    <property type="protein sequence ID" value="CAF1140088.1"/>
    <property type="molecule type" value="Genomic_DNA"/>
</dbReference>
<name>A0A814S190_9BILA</name>
<dbReference type="Proteomes" id="UP000682733">
    <property type="component" value="Unassembled WGS sequence"/>
</dbReference>
<dbReference type="Pfam" id="PF02121">
    <property type="entry name" value="IP_trans"/>
    <property type="match status" value="1"/>
</dbReference>
<dbReference type="OrthoDB" id="18453at2759"/>
<dbReference type="EMBL" id="CAJOBA010000229">
    <property type="protein sequence ID" value="CAF3515359.1"/>
    <property type="molecule type" value="Genomic_DNA"/>
</dbReference>
<dbReference type="Proteomes" id="UP000663829">
    <property type="component" value="Unassembled WGS sequence"/>
</dbReference>
<dbReference type="InterPro" id="IPR023393">
    <property type="entry name" value="START-like_dom_sf"/>
</dbReference>
<dbReference type="AlphaFoldDB" id="A0A814S190"/>
<gene>
    <name evidence="4" type="ORF">GPM918_LOCUS20638</name>
    <name evidence="3" type="ORF">OVA965_LOCUS1279</name>
    <name evidence="6" type="ORF">SRO942_LOCUS20635</name>
    <name evidence="5" type="ORF">TMI583_LOCUS1280</name>
</gene>
<dbReference type="Proteomes" id="UP000677228">
    <property type="component" value="Unassembled WGS sequence"/>
</dbReference>
<dbReference type="GO" id="GO:0005737">
    <property type="term" value="C:cytoplasm"/>
    <property type="evidence" value="ECO:0007669"/>
    <property type="project" value="UniProtKB-ARBA"/>
</dbReference>
<dbReference type="PANTHER" id="PTHR10658:SF11">
    <property type="entry name" value="VIBRATOR, ISOFORM B"/>
    <property type="match status" value="1"/>
</dbReference>
<dbReference type="PANTHER" id="PTHR10658">
    <property type="entry name" value="PHOSPHATIDYLINOSITOL TRANSFER PROTEIN"/>
    <property type="match status" value="1"/>
</dbReference>
<dbReference type="PRINTS" id="PR00391">
    <property type="entry name" value="PITRANSFER"/>
</dbReference>
<dbReference type="EMBL" id="CAJNOK010000229">
    <property type="protein sequence ID" value="CAF0738311.1"/>
    <property type="molecule type" value="Genomic_DNA"/>
</dbReference>
<sequence length="303" mass="35164">MAHSHNKHAPDRIPGPTPEQMAKVRDDHITEFRILLPLTVEEYQLAQLWSTAECSKQNTGGGEGVEVIKNEPFEKPMSAAFLGKYNTGQYTHKIYHLKDRVPGFVKVLVSSPDAFDLHEEAHNAYPYCKTVLTSAYMKDAMYIDISTLHLPHSSDSMGDSFQDNVHQLDKRDHDRRKVVVINIADRVPTTDYKQEEDPTQFKSVKTGRGPLNGEWYRGCQPLMCCYKLVRVHFKWFPIGTKVQDYIMKQEQRLFRNFHRQLFCWMDKWHGLTMSDIRQLEDQTKEDLKKELATGEKRGFAAEE</sequence>
<protein>
    <recommendedName>
        <fullName evidence="2">Phosphatidylinositol transfer protein N-terminal domain-containing protein</fullName>
    </recommendedName>
</protein>
<dbReference type="GO" id="GO:0008525">
    <property type="term" value="F:phosphatidylcholine transporter activity"/>
    <property type="evidence" value="ECO:0007669"/>
    <property type="project" value="TreeGrafter"/>
</dbReference>
<dbReference type="Proteomes" id="UP000681722">
    <property type="component" value="Unassembled WGS sequence"/>
</dbReference>
<dbReference type="SUPFAM" id="SSF55961">
    <property type="entry name" value="Bet v1-like"/>
    <property type="match status" value="1"/>
</dbReference>
<evidence type="ECO:0000313" key="5">
    <source>
        <dbReference type="EMBL" id="CAF3515359.1"/>
    </source>
</evidence>
<comment type="caution">
    <text evidence="4">The sequence shown here is derived from an EMBL/GenBank/DDBJ whole genome shotgun (WGS) entry which is preliminary data.</text>
</comment>
<dbReference type="FunFam" id="3.30.530.20:FF:000028">
    <property type="entry name" value="Phosphatidylinositol transfer protein 5"/>
    <property type="match status" value="1"/>
</dbReference>
<proteinExistence type="predicted"/>
<feature type="domain" description="Phosphatidylinositol transfer protein N-terminal" evidence="2">
    <location>
        <begin position="29"/>
        <end position="285"/>
    </location>
</feature>
<keyword evidence="7" id="KW-1185">Reference proteome</keyword>
<dbReference type="EMBL" id="CAJOBC010006580">
    <property type="protein sequence ID" value="CAF3903788.1"/>
    <property type="molecule type" value="Genomic_DNA"/>
</dbReference>
<dbReference type="Gene3D" id="3.30.530.20">
    <property type="match status" value="1"/>
</dbReference>
<evidence type="ECO:0000313" key="7">
    <source>
        <dbReference type="Proteomes" id="UP000663829"/>
    </source>
</evidence>
<dbReference type="GO" id="GO:0035091">
    <property type="term" value="F:phosphatidylinositol binding"/>
    <property type="evidence" value="ECO:0007669"/>
    <property type="project" value="TreeGrafter"/>
</dbReference>
<dbReference type="GO" id="GO:0008526">
    <property type="term" value="F:phosphatidylinositol transfer activity"/>
    <property type="evidence" value="ECO:0007669"/>
    <property type="project" value="TreeGrafter"/>
</dbReference>
<evidence type="ECO:0000259" key="2">
    <source>
        <dbReference type="Pfam" id="PF02121"/>
    </source>
</evidence>
<dbReference type="InterPro" id="IPR055261">
    <property type="entry name" value="PI_transfer_N"/>
</dbReference>
<dbReference type="InterPro" id="IPR001666">
    <property type="entry name" value="PI_transfer"/>
</dbReference>
<reference evidence="4" key="1">
    <citation type="submission" date="2021-02" db="EMBL/GenBank/DDBJ databases">
        <authorList>
            <person name="Nowell W R."/>
        </authorList>
    </citation>
    <scope>NUCLEOTIDE SEQUENCE</scope>
</reference>
<feature type="region of interest" description="Disordered" evidence="1">
    <location>
        <begin position="1"/>
        <end position="20"/>
    </location>
</feature>
<accession>A0A814S190</accession>
<organism evidence="4 7">
    <name type="scientific">Didymodactylos carnosus</name>
    <dbReference type="NCBI Taxonomy" id="1234261"/>
    <lineage>
        <taxon>Eukaryota</taxon>
        <taxon>Metazoa</taxon>
        <taxon>Spiralia</taxon>
        <taxon>Gnathifera</taxon>
        <taxon>Rotifera</taxon>
        <taxon>Eurotatoria</taxon>
        <taxon>Bdelloidea</taxon>
        <taxon>Philodinida</taxon>
        <taxon>Philodinidae</taxon>
        <taxon>Didymodactylos</taxon>
    </lineage>
</organism>
<evidence type="ECO:0000313" key="6">
    <source>
        <dbReference type="EMBL" id="CAF3903788.1"/>
    </source>
</evidence>
<dbReference type="GO" id="GO:0071944">
    <property type="term" value="C:cell periphery"/>
    <property type="evidence" value="ECO:0007669"/>
    <property type="project" value="UniProtKB-ARBA"/>
</dbReference>
<evidence type="ECO:0000256" key="1">
    <source>
        <dbReference type="SAM" id="MobiDB-lite"/>
    </source>
</evidence>
<dbReference type="GO" id="GO:0031210">
    <property type="term" value="F:phosphatidylcholine binding"/>
    <property type="evidence" value="ECO:0007669"/>
    <property type="project" value="TreeGrafter"/>
</dbReference>
<evidence type="ECO:0000313" key="3">
    <source>
        <dbReference type="EMBL" id="CAF0738311.1"/>
    </source>
</evidence>
<evidence type="ECO:0000313" key="4">
    <source>
        <dbReference type="EMBL" id="CAF1140088.1"/>
    </source>
</evidence>